<evidence type="ECO:0000313" key="3">
    <source>
        <dbReference type="Proteomes" id="UP000310066"/>
    </source>
</evidence>
<name>A0A4U0VD90_9PEZI</name>
<dbReference type="AlphaFoldDB" id="A0A4U0VD90"/>
<proteinExistence type="predicted"/>
<keyword evidence="1" id="KW-0812">Transmembrane</keyword>
<sequence>MARQHPGHTHTEERLTGSTVEVDASDLDFFPACPTNLVPLRLDDRCEPLFRRRPPTVRRAGPGPNFFDEVYSTAMTSALVVVVVVVAVVIIEFQCVPIFTGRRRRDIERRGAGRQPIGASVKEESSVTSVFAEFLRLAPVTR</sequence>
<feature type="transmembrane region" description="Helical" evidence="1">
    <location>
        <begin position="74"/>
        <end position="100"/>
    </location>
</feature>
<evidence type="ECO:0000256" key="1">
    <source>
        <dbReference type="SAM" id="Phobius"/>
    </source>
</evidence>
<comment type="caution">
    <text evidence="2">The sequence shown here is derived from an EMBL/GenBank/DDBJ whole genome shotgun (WGS) entry which is preliminary data.</text>
</comment>
<keyword evidence="1" id="KW-0472">Membrane</keyword>
<keyword evidence="1" id="KW-1133">Transmembrane helix</keyword>
<gene>
    <name evidence="2" type="ORF">B0A54_03946</name>
</gene>
<dbReference type="EMBL" id="NAJP01000007">
    <property type="protein sequence ID" value="TKA46990.1"/>
    <property type="molecule type" value="Genomic_DNA"/>
</dbReference>
<reference evidence="2 3" key="1">
    <citation type="submission" date="2017-03" db="EMBL/GenBank/DDBJ databases">
        <title>Genomes of endolithic fungi from Antarctica.</title>
        <authorList>
            <person name="Coleine C."/>
            <person name="Masonjones S."/>
            <person name="Stajich J.E."/>
        </authorList>
    </citation>
    <scope>NUCLEOTIDE SEQUENCE [LARGE SCALE GENOMIC DNA]</scope>
    <source>
        <strain evidence="2 3">CCFEE 5311</strain>
    </source>
</reference>
<organism evidence="2 3">
    <name type="scientific">Friedmanniomyces endolithicus</name>
    <dbReference type="NCBI Taxonomy" id="329885"/>
    <lineage>
        <taxon>Eukaryota</taxon>
        <taxon>Fungi</taxon>
        <taxon>Dikarya</taxon>
        <taxon>Ascomycota</taxon>
        <taxon>Pezizomycotina</taxon>
        <taxon>Dothideomycetes</taxon>
        <taxon>Dothideomycetidae</taxon>
        <taxon>Mycosphaerellales</taxon>
        <taxon>Teratosphaeriaceae</taxon>
        <taxon>Friedmanniomyces</taxon>
    </lineage>
</organism>
<dbReference type="Proteomes" id="UP000310066">
    <property type="component" value="Unassembled WGS sequence"/>
</dbReference>
<protein>
    <submittedName>
        <fullName evidence="2">Uncharacterized protein</fullName>
    </submittedName>
</protein>
<evidence type="ECO:0000313" key="2">
    <source>
        <dbReference type="EMBL" id="TKA46990.1"/>
    </source>
</evidence>
<accession>A0A4U0VD90</accession>